<feature type="coiled-coil region" evidence="2">
    <location>
        <begin position="34"/>
        <end position="61"/>
    </location>
</feature>
<dbReference type="AlphaFoldDB" id="A0AA45WVM0"/>
<evidence type="ECO:0000313" key="5">
    <source>
        <dbReference type="Proteomes" id="UP001158066"/>
    </source>
</evidence>
<evidence type="ECO:0000256" key="3">
    <source>
        <dbReference type="SAM" id="MobiDB-lite"/>
    </source>
</evidence>
<accession>A0AA45WVM0</accession>
<dbReference type="InterPro" id="IPR036679">
    <property type="entry name" value="FlgN-like_sf"/>
</dbReference>
<dbReference type="InterPro" id="IPR007809">
    <property type="entry name" value="FlgN-like"/>
</dbReference>
<feature type="region of interest" description="Disordered" evidence="3">
    <location>
        <begin position="140"/>
        <end position="165"/>
    </location>
</feature>
<evidence type="ECO:0000256" key="2">
    <source>
        <dbReference type="SAM" id="Coils"/>
    </source>
</evidence>
<sequence length="165" mass="19576">MNRSIEQLKVALRQEQKLYEALIHLAEAKSRLVIQNNVQELEKLTEQERQFIREMSRFEQIRQSLLAHFAQEKELEEAPQNLSGLLLFLEENDRRELQDLQEQLGLLITQVGEKNQLNQTLIQQGLDFIQLNMELFTRSESTTSPYDRKADEEKKQKKQLFDAKY</sequence>
<name>A0AA45WVM0_9CLOT</name>
<keyword evidence="1" id="KW-1005">Bacterial flagellum biogenesis</keyword>
<dbReference type="RefSeq" id="WP_283408904.1">
    <property type="nucleotide sequence ID" value="NZ_FXUF01000004.1"/>
</dbReference>
<protein>
    <submittedName>
        <fullName evidence="4">FlgN protein</fullName>
    </submittedName>
</protein>
<feature type="compositionally biased region" description="Basic and acidic residues" evidence="3">
    <location>
        <begin position="146"/>
        <end position="165"/>
    </location>
</feature>
<evidence type="ECO:0000256" key="1">
    <source>
        <dbReference type="ARBA" id="ARBA00022795"/>
    </source>
</evidence>
<gene>
    <name evidence="4" type="ORF">SAMN06296020_104243</name>
</gene>
<dbReference type="SUPFAM" id="SSF140566">
    <property type="entry name" value="FlgN-like"/>
    <property type="match status" value="1"/>
</dbReference>
<keyword evidence="5" id="KW-1185">Reference proteome</keyword>
<dbReference type="EMBL" id="FXUF01000004">
    <property type="protein sequence ID" value="SMP52472.1"/>
    <property type="molecule type" value="Genomic_DNA"/>
</dbReference>
<keyword evidence="2" id="KW-0175">Coiled coil</keyword>
<dbReference type="Gene3D" id="1.20.58.300">
    <property type="entry name" value="FlgN-like"/>
    <property type="match status" value="1"/>
</dbReference>
<proteinExistence type="predicted"/>
<dbReference type="Pfam" id="PF05130">
    <property type="entry name" value="FlgN"/>
    <property type="match status" value="1"/>
</dbReference>
<evidence type="ECO:0000313" key="4">
    <source>
        <dbReference type="EMBL" id="SMP52472.1"/>
    </source>
</evidence>
<dbReference type="Proteomes" id="UP001158066">
    <property type="component" value="Unassembled WGS sequence"/>
</dbReference>
<organism evidence="4 5">
    <name type="scientific">Anoxynatronum buryatiense</name>
    <dbReference type="NCBI Taxonomy" id="489973"/>
    <lineage>
        <taxon>Bacteria</taxon>
        <taxon>Bacillati</taxon>
        <taxon>Bacillota</taxon>
        <taxon>Clostridia</taxon>
        <taxon>Eubacteriales</taxon>
        <taxon>Clostridiaceae</taxon>
        <taxon>Anoxynatronum</taxon>
    </lineage>
</organism>
<comment type="caution">
    <text evidence="4">The sequence shown here is derived from an EMBL/GenBank/DDBJ whole genome shotgun (WGS) entry which is preliminary data.</text>
</comment>
<reference evidence="4" key="1">
    <citation type="submission" date="2017-05" db="EMBL/GenBank/DDBJ databases">
        <authorList>
            <person name="Varghese N."/>
            <person name="Submissions S."/>
        </authorList>
    </citation>
    <scope>NUCLEOTIDE SEQUENCE</scope>
    <source>
        <strain evidence="4">Su22</strain>
    </source>
</reference>
<dbReference type="GO" id="GO:0044780">
    <property type="term" value="P:bacterial-type flagellum assembly"/>
    <property type="evidence" value="ECO:0007669"/>
    <property type="project" value="InterPro"/>
</dbReference>